<accession>A0ABW5V8R9</accession>
<proteinExistence type="predicted"/>
<evidence type="ECO:0000259" key="2">
    <source>
        <dbReference type="Pfam" id="PF13439"/>
    </source>
</evidence>
<gene>
    <name evidence="3" type="ORF">ACFSUO_08160</name>
</gene>
<dbReference type="PANTHER" id="PTHR12526:SF637">
    <property type="entry name" value="GLYCOSYLTRANSFERASE EPSF-RELATED"/>
    <property type="match status" value="1"/>
</dbReference>
<dbReference type="Proteomes" id="UP001597502">
    <property type="component" value="Unassembled WGS sequence"/>
</dbReference>
<dbReference type="Pfam" id="PF00534">
    <property type="entry name" value="Glycos_transf_1"/>
    <property type="match status" value="1"/>
</dbReference>
<protein>
    <submittedName>
        <fullName evidence="3">Glycosyltransferase</fullName>
        <ecNumber evidence="3">2.4.-.-</ecNumber>
    </submittedName>
</protein>
<dbReference type="EMBL" id="JBHUNA010000018">
    <property type="protein sequence ID" value="MFD2760939.1"/>
    <property type="molecule type" value="Genomic_DNA"/>
</dbReference>
<dbReference type="InterPro" id="IPR001296">
    <property type="entry name" value="Glyco_trans_1"/>
</dbReference>
<dbReference type="Pfam" id="PF13439">
    <property type="entry name" value="Glyco_transf_4"/>
    <property type="match status" value="1"/>
</dbReference>
<organism evidence="3 4">
    <name type="scientific">Lentibacillus juripiscarius</name>
    <dbReference type="NCBI Taxonomy" id="257446"/>
    <lineage>
        <taxon>Bacteria</taxon>
        <taxon>Bacillati</taxon>
        <taxon>Bacillota</taxon>
        <taxon>Bacilli</taxon>
        <taxon>Bacillales</taxon>
        <taxon>Bacillaceae</taxon>
        <taxon>Lentibacillus</taxon>
    </lineage>
</organism>
<dbReference type="SUPFAM" id="SSF53756">
    <property type="entry name" value="UDP-Glycosyltransferase/glycogen phosphorylase"/>
    <property type="match status" value="1"/>
</dbReference>
<name>A0ABW5V8R9_9BACI</name>
<dbReference type="PANTHER" id="PTHR12526">
    <property type="entry name" value="GLYCOSYLTRANSFERASE"/>
    <property type="match status" value="1"/>
</dbReference>
<dbReference type="EC" id="2.4.-.-" evidence="3"/>
<feature type="domain" description="Glycosyl transferase family 1" evidence="1">
    <location>
        <begin position="186"/>
        <end position="349"/>
    </location>
</feature>
<reference evidence="4" key="1">
    <citation type="journal article" date="2019" name="Int. J. Syst. Evol. Microbiol.">
        <title>The Global Catalogue of Microorganisms (GCM) 10K type strain sequencing project: providing services to taxonomists for standard genome sequencing and annotation.</title>
        <authorList>
            <consortium name="The Broad Institute Genomics Platform"/>
            <consortium name="The Broad Institute Genome Sequencing Center for Infectious Disease"/>
            <person name="Wu L."/>
            <person name="Ma J."/>
        </authorList>
    </citation>
    <scope>NUCLEOTIDE SEQUENCE [LARGE SCALE GENOMIC DNA]</scope>
    <source>
        <strain evidence="4">TISTR 1535</strain>
    </source>
</reference>
<keyword evidence="3" id="KW-0328">Glycosyltransferase</keyword>
<evidence type="ECO:0000313" key="4">
    <source>
        <dbReference type="Proteomes" id="UP001597502"/>
    </source>
</evidence>
<comment type="caution">
    <text evidence="3">The sequence shown here is derived from an EMBL/GenBank/DDBJ whole genome shotgun (WGS) entry which is preliminary data.</text>
</comment>
<dbReference type="RefSeq" id="WP_382392926.1">
    <property type="nucleotide sequence ID" value="NZ_JBHUNA010000018.1"/>
</dbReference>
<keyword evidence="3" id="KW-0808">Transferase</keyword>
<dbReference type="InterPro" id="IPR028098">
    <property type="entry name" value="Glyco_trans_4-like_N"/>
</dbReference>
<evidence type="ECO:0000259" key="1">
    <source>
        <dbReference type="Pfam" id="PF00534"/>
    </source>
</evidence>
<dbReference type="CDD" id="cd03811">
    <property type="entry name" value="GT4_GT28_WabH-like"/>
    <property type="match status" value="1"/>
</dbReference>
<sequence length="380" mass="42719">MEKKKVLFFIYQMGSGGAARTMLNIINNLDRTRFTPILVTLNYDGDYEEYVKPDIKFIKLRTKRLRSAIFPLAKVIRNEKAAIVFSTIPNYNTIAILAKLVSFTRAKNVVREAAYLGGDFSTNIKLMMYGLLYRLSSKIIALSKGVKDNLVNRYKVSAKNVDVIYNPVDLEGIEHNIQTGQIADEHQSIFNDNAKVMITAGRLVKDKDHKTLLNAFAKVNTRLHAKLVILGQGELEQSLKEQAKKLNIADKVFFIGFQRNPYIYFRHADLFVLSSIHEGFGHVLAESLAAGTPVVSTYCKPGAAEVLNHGEFGVMCEVGDAEDMAAKIYETLTLNEEQLTRMIEKGKKRASDFAAKAIVKQYENTFANTIGEYNRDIDRG</sequence>
<dbReference type="GO" id="GO:0016757">
    <property type="term" value="F:glycosyltransferase activity"/>
    <property type="evidence" value="ECO:0007669"/>
    <property type="project" value="UniProtKB-KW"/>
</dbReference>
<evidence type="ECO:0000313" key="3">
    <source>
        <dbReference type="EMBL" id="MFD2760939.1"/>
    </source>
</evidence>
<feature type="domain" description="Glycosyltransferase subfamily 4-like N-terminal" evidence="2">
    <location>
        <begin position="16"/>
        <end position="171"/>
    </location>
</feature>
<keyword evidence="4" id="KW-1185">Reference proteome</keyword>
<dbReference type="Gene3D" id="3.40.50.2000">
    <property type="entry name" value="Glycogen Phosphorylase B"/>
    <property type="match status" value="2"/>
</dbReference>